<evidence type="ECO:0008006" key="5">
    <source>
        <dbReference type="Google" id="ProtNLM"/>
    </source>
</evidence>
<keyword evidence="2" id="KW-0418">Kinase</keyword>
<comment type="caution">
    <text evidence="3">The sequence shown here is derived from an EMBL/GenBank/DDBJ whole genome shotgun (WGS) entry which is preliminary data.</text>
</comment>
<accession>A0AAD2G157</accession>
<dbReference type="AlphaFoldDB" id="A0AAD2G157"/>
<dbReference type="GO" id="GO:0006096">
    <property type="term" value="P:glycolytic process"/>
    <property type="evidence" value="ECO:0007669"/>
    <property type="project" value="InterPro"/>
</dbReference>
<dbReference type="Pfam" id="PF02685">
    <property type="entry name" value="Glucokinase"/>
    <property type="match status" value="1"/>
</dbReference>
<dbReference type="PANTHER" id="PTHR47363">
    <property type="entry name" value="GLUCOKINASE"/>
    <property type="match status" value="1"/>
</dbReference>
<dbReference type="Gene3D" id="3.40.367.20">
    <property type="match status" value="1"/>
</dbReference>
<dbReference type="InterPro" id="IPR043129">
    <property type="entry name" value="ATPase_NBD"/>
</dbReference>
<evidence type="ECO:0000256" key="1">
    <source>
        <dbReference type="ARBA" id="ARBA00022679"/>
    </source>
</evidence>
<keyword evidence="4" id="KW-1185">Reference proteome</keyword>
<dbReference type="Gene3D" id="3.30.420.40">
    <property type="match status" value="1"/>
</dbReference>
<keyword evidence="1" id="KW-0808">Transferase</keyword>
<gene>
    <name evidence="3" type="ORF">CYCCA115_LOCUS17891</name>
</gene>
<sequence>MSSLTPYLLTADVGGTNSRMGLYCIDSTEPLAVKYYRNEDCLTQKEDGIFEKNVIIPFLRHCWESNSSNLKPLEEVEIIGCLAIAGPVRSNVSWMSNLHNIEIDGSAIAEHTHVKNDLYLERIKVCKIINDFVAQGYGCLTLKPDEMVELKHGSFDKMDCEGPKVCIGAGTGLGECFLTPDSQGRYTCYPSEGGHVEWAPRNELEIELWNYLRDKFSYRNRLSVERIVSGPGLANVYEFLAFKYPDRIDPKVHAEFEKETDMKAKVVAMNTKEGSLCLQAMEIMMGAYGSEAGSSAIKFIPTGGLFVTGGLTPKNIKFIEGQDSPFMKAYNDKGRVKPILEYVPAFAVLTEDLGVRGAHKCAVHEYETYLNDVEQKRKRN</sequence>
<dbReference type="NCBIfam" id="TIGR00749">
    <property type="entry name" value="glk"/>
    <property type="match status" value="1"/>
</dbReference>
<dbReference type="GO" id="GO:0004340">
    <property type="term" value="F:glucokinase activity"/>
    <property type="evidence" value="ECO:0007669"/>
    <property type="project" value="InterPro"/>
</dbReference>
<dbReference type="SUPFAM" id="SSF53067">
    <property type="entry name" value="Actin-like ATPase domain"/>
    <property type="match status" value="1"/>
</dbReference>
<dbReference type="InterPro" id="IPR003836">
    <property type="entry name" value="Glucokinase"/>
</dbReference>
<dbReference type="EMBL" id="CAKOGP040002002">
    <property type="protein sequence ID" value="CAJ1959469.1"/>
    <property type="molecule type" value="Genomic_DNA"/>
</dbReference>
<name>A0AAD2G157_9STRA</name>
<proteinExistence type="predicted"/>
<dbReference type="GO" id="GO:0005524">
    <property type="term" value="F:ATP binding"/>
    <property type="evidence" value="ECO:0007669"/>
    <property type="project" value="InterPro"/>
</dbReference>
<dbReference type="PANTHER" id="PTHR47363:SF1">
    <property type="entry name" value="GLUCOKINASE"/>
    <property type="match status" value="1"/>
</dbReference>
<dbReference type="Proteomes" id="UP001295423">
    <property type="component" value="Unassembled WGS sequence"/>
</dbReference>
<evidence type="ECO:0000313" key="3">
    <source>
        <dbReference type="EMBL" id="CAJ1959469.1"/>
    </source>
</evidence>
<evidence type="ECO:0000256" key="2">
    <source>
        <dbReference type="ARBA" id="ARBA00022777"/>
    </source>
</evidence>
<dbReference type="CDD" id="cd24008">
    <property type="entry name" value="ASKHA_NBD_GLK"/>
    <property type="match status" value="1"/>
</dbReference>
<evidence type="ECO:0000313" key="4">
    <source>
        <dbReference type="Proteomes" id="UP001295423"/>
    </source>
</evidence>
<protein>
    <recommendedName>
        <fullName evidence="5">Glucokinase</fullName>
    </recommendedName>
</protein>
<dbReference type="GO" id="GO:0005536">
    <property type="term" value="F:D-glucose binding"/>
    <property type="evidence" value="ECO:0007669"/>
    <property type="project" value="InterPro"/>
</dbReference>
<reference evidence="3" key="1">
    <citation type="submission" date="2023-08" db="EMBL/GenBank/DDBJ databases">
        <authorList>
            <person name="Audoor S."/>
            <person name="Bilcke G."/>
        </authorList>
    </citation>
    <scope>NUCLEOTIDE SEQUENCE</scope>
</reference>
<organism evidence="3 4">
    <name type="scientific">Cylindrotheca closterium</name>
    <dbReference type="NCBI Taxonomy" id="2856"/>
    <lineage>
        <taxon>Eukaryota</taxon>
        <taxon>Sar</taxon>
        <taxon>Stramenopiles</taxon>
        <taxon>Ochrophyta</taxon>
        <taxon>Bacillariophyta</taxon>
        <taxon>Bacillariophyceae</taxon>
        <taxon>Bacillariophycidae</taxon>
        <taxon>Bacillariales</taxon>
        <taxon>Bacillariaceae</taxon>
        <taxon>Cylindrotheca</taxon>
    </lineage>
</organism>